<accession>A0A8R1UWE4</accession>
<name>A0A2A6C1V6_PRIPA</name>
<evidence type="ECO:0000256" key="4">
    <source>
        <dbReference type="ARBA" id="ARBA00022679"/>
    </source>
</evidence>
<evidence type="ECO:0000256" key="2">
    <source>
        <dbReference type="ARBA" id="ARBA00012544"/>
    </source>
</evidence>
<dbReference type="InterPro" id="IPR050271">
    <property type="entry name" value="UDP-glycosyltransferase"/>
</dbReference>
<evidence type="ECO:0000256" key="3">
    <source>
        <dbReference type="ARBA" id="ARBA00022676"/>
    </source>
</evidence>
<gene>
    <name evidence="7" type="primary">WBGene00278877</name>
</gene>
<comment type="catalytic activity">
    <reaction evidence="6">
        <text>glucuronate acceptor + UDP-alpha-D-glucuronate = acceptor beta-D-glucuronoside + UDP + H(+)</text>
        <dbReference type="Rhea" id="RHEA:21032"/>
        <dbReference type="ChEBI" id="CHEBI:15378"/>
        <dbReference type="ChEBI" id="CHEBI:58052"/>
        <dbReference type="ChEBI" id="CHEBI:58223"/>
        <dbReference type="ChEBI" id="CHEBI:132367"/>
        <dbReference type="ChEBI" id="CHEBI:132368"/>
        <dbReference type="EC" id="2.4.1.17"/>
    </reaction>
</comment>
<reference evidence="8" key="1">
    <citation type="journal article" date="2008" name="Nat. Genet.">
        <title>The Pristionchus pacificus genome provides a unique perspective on nematode lifestyle and parasitism.</title>
        <authorList>
            <person name="Dieterich C."/>
            <person name="Clifton S.W."/>
            <person name="Schuster L.N."/>
            <person name="Chinwalla A."/>
            <person name="Delehaunty K."/>
            <person name="Dinkelacker I."/>
            <person name="Fulton L."/>
            <person name="Fulton R."/>
            <person name="Godfrey J."/>
            <person name="Minx P."/>
            <person name="Mitreva M."/>
            <person name="Roeseler W."/>
            <person name="Tian H."/>
            <person name="Witte H."/>
            <person name="Yang S.P."/>
            <person name="Wilson R.K."/>
            <person name="Sommer R.J."/>
        </authorList>
    </citation>
    <scope>NUCLEOTIDE SEQUENCE [LARGE SCALE GENOMIC DNA]</scope>
    <source>
        <strain evidence="8">PS312</strain>
    </source>
</reference>
<evidence type="ECO:0000313" key="7">
    <source>
        <dbReference type="EnsemblMetazoa" id="PPA40508.1"/>
    </source>
</evidence>
<dbReference type="Proteomes" id="UP000005239">
    <property type="component" value="Unassembled WGS sequence"/>
</dbReference>
<dbReference type="AlphaFoldDB" id="A0A2A6C1V6"/>
<accession>A0A2A6C1V6</accession>
<keyword evidence="3" id="KW-0328">Glycosyltransferase</keyword>
<dbReference type="InterPro" id="IPR002213">
    <property type="entry name" value="UDP_glucos_trans"/>
</dbReference>
<keyword evidence="5" id="KW-0732">Signal</keyword>
<sequence length="205" mass="23489">MEKVFVSFLVSLLQMCVPLFTLTLTCPQLTTIIASLPLRPRVSLTLSTCLVLPSSVFKRKQCNTVCIPPMSAIVRLASLLFLGIFQASWQAFSIAFVLHDDKKFAKLIKEMLENIQYRENAQRLSKMLAKKPFTSKDLLIRHVEFAAEFGMSLFYRSVDMSFIEYHNLDLILDFLIAFLLISFIVAKLLVSLSTFFFRIKKTKSE</sequence>
<dbReference type="OrthoDB" id="5835829at2759"/>
<reference evidence="7" key="2">
    <citation type="submission" date="2022-06" db="UniProtKB">
        <authorList>
            <consortium name="EnsemblMetazoa"/>
        </authorList>
    </citation>
    <scope>IDENTIFICATION</scope>
    <source>
        <strain evidence="7">PS312</strain>
    </source>
</reference>
<evidence type="ECO:0000313" key="8">
    <source>
        <dbReference type="Proteomes" id="UP000005239"/>
    </source>
</evidence>
<protein>
    <recommendedName>
        <fullName evidence="2">glucuronosyltransferase</fullName>
        <ecNumber evidence="2">2.4.1.17</ecNumber>
    </recommendedName>
</protein>
<dbReference type="EC" id="2.4.1.17" evidence="2"/>
<evidence type="ECO:0000256" key="6">
    <source>
        <dbReference type="ARBA" id="ARBA00047475"/>
    </source>
</evidence>
<organism evidence="7 8">
    <name type="scientific">Pristionchus pacificus</name>
    <name type="common">Parasitic nematode worm</name>
    <dbReference type="NCBI Taxonomy" id="54126"/>
    <lineage>
        <taxon>Eukaryota</taxon>
        <taxon>Metazoa</taxon>
        <taxon>Ecdysozoa</taxon>
        <taxon>Nematoda</taxon>
        <taxon>Chromadorea</taxon>
        <taxon>Rhabditida</taxon>
        <taxon>Rhabditina</taxon>
        <taxon>Diplogasteromorpha</taxon>
        <taxon>Diplogasteroidea</taxon>
        <taxon>Neodiplogasteridae</taxon>
        <taxon>Pristionchus</taxon>
    </lineage>
</organism>
<dbReference type="GO" id="GO:0015020">
    <property type="term" value="F:glucuronosyltransferase activity"/>
    <property type="evidence" value="ECO:0007669"/>
    <property type="project" value="UniProtKB-EC"/>
</dbReference>
<evidence type="ECO:0000256" key="5">
    <source>
        <dbReference type="ARBA" id="ARBA00022729"/>
    </source>
</evidence>
<dbReference type="Pfam" id="PF00201">
    <property type="entry name" value="UDPGT"/>
    <property type="match status" value="1"/>
</dbReference>
<comment type="similarity">
    <text evidence="1">Belongs to the UDP-glycosyltransferase family.</text>
</comment>
<dbReference type="EnsemblMetazoa" id="PPA40508.1">
    <property type="protein sequence ID" value="PPA40508.1"/>
    <property type="gene ID" value="WBGene00278877"/>
</dbReference>
<keyword evidence="4" id="KW-0808">Transferase</keyword>
<evidence type="ECO:0000256" key="1">
    <source>
        <dbReference type="ARBA" id="ARBA00009995"/>
    </source>
</evidence>
<keyword evidence="8" id="KW-1185">Reference proteome</keyword>
<dbReference type="PANTHER" id="PTHR48043">
    <property type="entry name" value="EG:EG0003.4 PROTEIN-RELATED"/>
    <property type="match status" value="1"/>
</dbReference>
<proteinExistence type="inferred from homology"/>
<dbReference type="PANTHER" id="PTHR48043:SF23">
    <property type="entry name" value="UDP-GLUCURONOSYLTRANSFERASE"/>
    <property type="match status" value="1"/>
</dbReference>